<accession>A0AAN7MUC0</accession>
<dbReference type="AlphaFoldDB" id="A0AAN7MUC0"/>
<reference evidence="1 2" key="1">
    <citation type="journal article" date="2023" name="J. Hered.">
        <title>Chromosome-level genome of the wood stork (Mycteria americana) provides insight into avian chromosome evolution.</title>
        <authorList>
            <person name="Flamio R. Jr."/>
            <person name="Ramstad K.M."/>
        </authorList>
    </citation>
    <scope>NUCLEOTIDE SEQUENCE [LARGE SCALE GENOMIC DNA]</scope>
    <source>
        <strain evidence="1">JAX WOST 10</strain>
    </source>
</reference>
<dbReference type="EMBL" id="JAUNZN010000016">
    <property type="protein sequence ID" value="KAK4811751.1"/>
    <property type="molecule type" value="Genomic_DNA"/>
</dbReference>
<protein>
    <submittedName>
        <fullName evidence="1">Uncharacterized protein</fullName>
    </submittedName>
</protein>
<comment type="caution">
    <text evidence="1">The sequence shown here is derived from an EMBL/GenBank/DDBJ whole genome shotgun (WGS) entry which is preliminary data.</text>
</comment>
<name>A0AAN7MUC0_MYCAM</name>
<sequence length="131" mass="15466">MCPNLQAQLFAHFNVRVADGTGWVRAHQYKKQYLASQHKEDKDILARVQQWAIIMIKGLEHLSYKERLKELGLFSIETKRLKRDIINVYKNLWGDSKKSRDRLFSVISSERTRCSGHKLKHRKSLLNMTKN</sequence>
<evidence type="ECO:0000313" key="1">
    <source>
        <dbReference type="EMBL" id="KAK4811751.1"/>
    </source>
</evidence>
<keyword evidence="2" id="KW-1185">Reference proteome</keyword>
<proteinExistence type="predicted"/>
<organism evidence="1 2">
    <name type="scientific">Mycteria americana</name>
    <name type="common">Wood stork</name>
    <dbReference type="NCBI Taxonomy" id="33587"/>
    <lineage>
        <taxon>Eukaryota</taxon>
        <taxon>Metazoa</taxon>
        <taxon>Chordata</taxon>
        <taxon>Craniata</taxon>
        <taxon>Vertebrata</taxon>
        <taxon>Euteleostomi</taxon>
        <taxon>Archelosauria</taxon>
        <taxon>Archosauria</taxon>
        <taxon>Dinosauria</taxon>
        <taxon>Saurischia</taxon>
        <taxon>Theropoda</taxon>
        <taxon>Coelurosauria</taxon>
        <taxon>Aves</taxon>
        <taxon>Neognathae</taxon>
        <taxon>Neoaves</taxon>
        <taxon>Aequornithes</taxon>
        <taxon>Ciconiiformes</taxon>
        <taxon>Ciconiidae</taxon>
        <taxon>Mycteria</taxon>
    </lineage>
</organism>
<gene>
    <name evidence="1" type="ORF">QYF61_005319</name>
</gene>
<dbReference type="Proteomes" id="UP001333110">
    <property type="component" value="Unassembled WGS sequence"/>
</dbReference>
<evidence type="ECO:0000313" key="2">
    <source>
        <dbReference type="Proteomes" id="UP001333110"/>
    </source>
</evidence>